<dbReference type="PROSITE" id="PS00028">
    <property type="entry name" value="ZINC_FINGER_C2H2_1"/>
    <property type="match status" value="1"/>
</dbReference>
<keyword evidence="8" id="KW-0238">DNA-binding</keyword>
<dbReference type="Gene3D" id="3.30.160.60">
    <property type="entry name" value="Classic Zinc Finger"/>
    <property type="match status" value="2"/>
</dbReference>
<proteinExistence type="inferred from homology"/>
<evidence type="ECO:0000256" key="11">
    <source>
        <dbReference type="PROSITE-ProRule" id="PRU00042"/>
    </source>
</evidence>
<keyword evidence="10" id="KW-0539">Nucleus</keyword>
<dbReference type="GO" id="GO:0005634">
    <property type="term" value="C:nucleus"/>
    <property type="evidence" value="ECO:0007669"/>
    <property type="project" value="UniProtKB-SubCell"/>
</dbReference>
<keyword evidence="6" id="KW-0862">Zinc</keyword>
<evidence type="ECO:0000256" key="4">
    <source>
        <dbReference type="ARBA" id="ARBA00022737"/>
    </source>
</evidence>
<evidence type="ECO:0000256" key="3">
    <source>
        <dbReference type="ARBA" id="ARBA00022723"/>
    </source>
</evidence>
<evidence type="ECO:0000256" key="10">
    <source>
        <dbReference type="ARBA" id="ARBA00023242"/>
    </source>
</evidence>
<keyword evidence="4" id="KW-0677">Repeat</keyword>
<evidence type="ECO:0000256" key="8">
    <source>
        <dbReference type="ARBA" id="ARBA00023125"/>
    </source>
</evidence>
<dbReference type="Ensembl" id="ENSOMYT00000143666.1">
    <property type="protein sequence ID" value="ENSOMYP00000116535.1"/>
    <property type="gene ID" value="ENSOMYG00000027869.2"/>
</dbReference>
<dbReference type="AlphaFoldDB" id="A0A8K9UUA6"/>
<evidence type="ECO:0000256" key="6">
    <source>
        <dbReference type="ARBA" id="ARBA00022833"/>
    </source>
</evidence>
<dbReference type="Proteomes" id="UP000694395">
    <property type="component" value="Chromosome 17"/>
</dbReference>
<evidence type="ECO:0000256" key="1">
    <source>
        <dbReference type="ARBA" id="ARBA00004123"/>
    </source>
</evidence>
<dbReference type="InterPro" id="IPR050527">
    <property type="entry name" value="Snail/Krueppel_Znf"/>
</dbReference>
<keyword evidence="3" id="KW-0479">Metal-binding</keyword>
<reference evidence="13" key="3">
    <citation type="submission" date="2025-09" db="UniProtKB">
        <authorList>
            <consortium name="Ensembl"/>
        </authorList>
    </citation>
    <scope>IDENTIFICATION</scope>
</reference>
<reference evidence="13" key="1">
    <citation type="submission" date="2020-07" db="EMBL/GenBank/DDBJ databases">
        <title>A long reads based de novo assembly of the rainbow trout Arlee double haploid line genome.</title>
        <authorList>
            <person name="Gao G."/>
            <person name="Palti Y."/>
        </authorList>
    </citation>
    <scope>NUCLEOTIDE SEQUENCE [LARGE SCALE GENOMIC DNA]</scope>
</reference>
<evidence type="ECO:0000259" key="12">
    <source>
        <dbReference type="PROSITE" id="PS50157"/>
    </source>
</evidence>
<dbReference type="GO" id="GO:0008270">
    <property type="term" value="F:zinc ion binding"/>
    <property type="evidence" value="ECO:0007669"/>
    <property type="project" value="UniProtKB-KW"/>
</dbReference>
<dbReference type="PANTHER" id="PTHR24388">
    <property type="entry name" value="ZINC FINGER PROTEIN"/>
    <property type="match status" value="1"/>
</dbReference>
<comment type="subcellular location">
    <subcellularLocation>
        <location evidence="1">Nucleus</location>
    </subcellularLocation>
</comment>
<dbReference type="InterPro" id="IPR041697">
    <property type="entry name" value="Znf-C2H2_11"/>
</dbReference>
<accession>A0A8K9UUA6</accession>
<dbReference type="InterPro" id="IPR013087">
    <property type="entry name" value="Znf_C2H2_type"/>
</dbReference>
<keyword evidence="14" id="KW-1185">Reference proteome</keyword>
<dbReference type="FunFam" id="3.30.160.60:FF:000100">
    <property type="entry name" value="Zinc finger 45-like"/>
    <property type="match status" value="1"/>
</dbReference>
<evidence type="ECO:0000313" key="13">
    <source>
        <dbReference type="Ensembl" id="ENSOMYP00000116535.1"/>
    </source>
</evidence>
<reference evidence="13" key="2">
    <citation type="submission" date="2025-08" db="UniProtKB">
        <authorList>
            <consortium name="Ensembl"/>
        </authorList>
    </citation>
    <scope>IDENTIFICATION</scope>
</reference>
<dbReference type="InterPro" id="IPR036236">
    <property type="entry name" value="Znf_C2H2_sf"/>
</dbReference>
<feature type="domain" description="C2H2-type" evidence="12">
    <location>
        <begin position="37"/>
        <end position="65"/>
    </location>
</feature>
<evidence type="ECO:0000256" key="7">
    <source>
        <dbReference type="ARBA" id="ARBA00023015"/>
    </source>
</evidence>
<evidence type="ECO:0000256" key="9">
    <source>
        <dbReference type="ARBA" id="ARBA00023163"/>
    </source>
</evidence>
<dbReference type="Pfam" id="PF16622">
    <property type="entry name" value="zf-C2H2_11"/>
    <property type="match status" value="1"/>
</dbReference>
<dbReference type="GO" id="GO:0000978">
    <property type="term" value="F:RNA polymerase II cis-regulatory region sequence-specific DNA binding"/>
    <property type="evidence" value="ECO:0007669"/>
    <property type="project" value="TreeGrafter"/>
</dbReference>
<keyword evidence="9" id="KW-0804">Transcription</keyword>
<organism evidence="13 14">
    <name type="scientific">Oncorhynchus mykiss</name>
    <name type="common">Rainbow trout</name>
    <name type="synonym">Salmo gairdneri</name>
    <dbReference type="NCBI Taxonomy" id="8022"/>
    <lineage>
        <taxon>Eukaryota</taxon>
        <taxon>Metazoa</taxon>
        <taxon>Chordata</taxon>
        <taxon>Craniata</taxon>
        <taxon>Vertebrata</taxon>
        <taxon>Euteleostomi</taxon>
        <taxon>Actinopterygii</taxon>
        <taxon>Neopterygii</taxon>
        <taxon>Teleostei</taxon>
        <taxon>Protacanthopterygii</taxon>
        <taxon>Salmoniformes</taxon>
        <taxon>Salmonidae</taxon>
        <taxon>Salmoninae</taxon>
        <taxon>Oncorhynchus</taxon>
    </lineage>
</organism>
<dbReference type="PROSITE" id="PS50157">
    <property type="entry name" value="ZINC_FINGER_C2H2_2"/>
    <property type="match status" value="1"/>
</dbReference>
<evidence type="ECO:0000256" key="5">
    <source>
        <dbReference type="ARBA" id="ARBA00022771"/>
    </source>
</evidence>
<evidence type="ECO:0000313" key="14">
    <source>
        <dbReference type="Proteomes" id="UP000694395"/>
    </source>
</evidence>
<evidence type="ECO:0000256" key="2">
    <source>
        <dbReference type="ARBA" id="ARBA00006991"/>
    </source>
</evidence>
<comment type="similarity">
    <text evidence="2">Belongs to the krueppel C2H2-type zinc-finger protein family.</text>
</comment>
<sequence>MTHSNTHGSGPIGEECQTPSTLQIHMRTHTVENQSNPQCPLCGAEFSQKGLLDDHLMIAHSHEKPEKPYPCPDCGKRFSSKRRERQTRLNVALGNPTTNIILLLTVSQE</sequence>
<name>A0A8K9UUA6_ONCMY</name>
<keyword evidence="7" id="KW-0805">Transcription regulation</keyword>
<keyword evidence="5 11" id="KW-0863">Zinc-finger</keyword>
<dbReference type="PANTHER" id="PTHR24388:SF53">
    <property type="entry name" value="CHORION TRANSCRIPTION FACTOR CF2-RELATED"/>
    <property type="match status" value="1"/>
</dbReference>
<dbReference type="GO" id="GO:0000981">
    <property type="term" value="F:DNA-binding transcription factor activity, RNA polymerase II-specific"/>
    <property type="evidence" value="ECO:0007669"/>
    <property type="project" value="TreeGrafter"/>
</dbReference>
<protein>
    <recommendedName>
        <fullName evidence="12">C2H2-type domain-containing protein</fullName>
    </recommendedName>
</protein>
<dbReference type="GeneTree" id="ENSGT00940000162287"/>
<dbReference type="SUPFAM" id="SSF57667">
    <property type="entry name" value="beta-beta-alpha zinc fingers"/>
    <property type="match status" value="1"/>
</dbReference>
<dbReference type="Pfam" id="PF00096">
    <property type="entry name" value="zf-C2H2"/>
    <property type="match status" value="1"/>
</dbReference>